<evidence type="ECO:0000259" key="4">
    <source>
        <dbReference type="PROSITE" id="PS50850"/>
    </source>
</evidence>
<feature type="transmembrane region" description="Helical" evidence="3">
    <location>
        <begin position="145"/>
        <end position="164"/>
    </location>
</feature>
<feature type="transmembrane region" description="Helical" evidence="3">
    <location>
        <begin position="694"/>
        <end position="713"/>
    </location>
</feature>
<dbReference type="Pfam" id="PF07690">
    <property type="entry name" value="MFS_1"/>
    <property type="match status" value="2"/>
</dbReference>
<dbReference type="OrthoDB" id="410267at2759"/>
<keyword evidence="3" id="KW-0812">Transmembrane</keyword>
<evidence type="ECO:0000313" key="5">
    <source>
        <dbReference type="EMBL" id="CAG9838628.1"/>
    </source>
</evidence>
<dbReference type="PROSITE" id="PS50850">
    <property type="entry name" value="MFS"/>
    <property type="match status" value="1"/>
</dbReference>
<dbReference type="InterPro" id="IPR011701">
    <property type="entry name" value="MFS"/>
</dbReference>
<evidence type="ECO:0000256" key="1">
    <source>
        <dbReference type="ARBA" id="ARBA00004141"/>
    </source>
</evidence>
<dbReference type="Gene3D" id="1.20.1250.20">
    <property type="entry name" value="MFS general substrate transporter like domains"/>
    <property type="match status" value="2"/>
</dbReference>
<dbReference type="SUPFAM" id="SSF103473">
    <property type="entry name" value="MFS general substrate transporter"/>
    <property type="match status" value="1"/>
</dbReference>
<dbReference type="Proteomes" id="UP001153709">
    <property type="component" value="Chromosome 8"/>
</dbReference>
<name>A0A9N9XGB2_DIABA</name>
<proteinExistence type="predicted"/>
<keyword evidence="6" id="KW-1185">Reference proteome</keyword>
<dbReference type="GO" id="GO:0008028">
    <property type="term" value="F:monocarboxylic acid transmembrane transporter activity"/>
    <property type="evidence" value="ECO:0007669"/>
    <property type="project" value="TreeGrafter"/>
</dbReference>
<accession>A0A9N9XGB2</accession>
<comment type="subcellular location">
    <subcellularLocation>
        <location evidence="1">Membrane</location>
        <topology evidence="1">Multi-pass membrane protein</topology>
    </subcellularLocation>
</comment>
<protein>
    <recommendedName>
        <fullName evidence="4">Major facilitator superfamily (MFS) profile domain-containing protein</fullName>
    </recommendedName>
</protein>
<feature type="transmembrane region" description="Helical" evidence="3">
    <location>
        <begin position="531"/>
        <end position="552"/>
    </location>
</feature>
<feature type="transmembrane region" description="Helical" evidence="3">
    <location>
        <begin position="600"/>
        <end position="620"/>
    </location>
</feature>
<keyword evidence="3" id="KW-1133">Transmembrane helix</keyword>
<feature type="transmembrane region" description="Helical" evidence="3">
    <location>
        <begin position="118"/>
        <end position="138"/>
    </location>
</feature>
<feature type="domain" description="Major facilitator superfamily (MFS) profile" evidence="4">
    <location>
        <begin position="529"/>
        <end position="723"/>
    </location>
</feature>
<feature type="transmembrane region" description="Helical" evidence="3">
    <location>
        <begin position="626"/>
        <end position="649"/>
    </location>
</feature>
<feature type="transmembrane region" description="Helical" evidence="3">
    <location>
        <begin position="572"/>
        <end position="593"/>
    </location>
</feature>
<feature type="transmembrane region" description="Helical" evidence="3">
    <location>
        <begin position="170"/>
        <end position="197"/>
    </location>
</feature>
<dbReference type="InterPro" id="IPR036259">
    <property type="entry name" value="MFS_trans_sf"/>
</dbReference>
<reference evidence="5" key="1">
    <citation type="submission" date="2022-01" db="EMBL/GenBank/DDBJ databases">
        <authorList>
            <person name="King R."/>
        </authorList>
    </citation>
    <scope>NUCLEOTIDE SEQUENCE</scope>
</reference>
<evidence type="ECO:0000313" key="6">
    <source>
        <dbReference type="Proteomes" id="UP001153709"/>
    </source>
</evidence>
<dbReference type="GO" id="GO:0016020">
    <property type="term" value="C:membrane"/>
    <property type="evidence" value="ECO:0007669"/>
    <property type="project" value="UniProtKB-SubCell"/>
</dbReference>
<dbReference type="AlphaFoldDB" id="A0A9N9XGB2"/>
<gene>
    <name evidence="5" type="ORF">DIABBA_LOCUS11485</name>
</gene>
<dbReference type="EMBL" id="OU898283">
    <property type="protein sequence ID" value="CAG9838628.1"/>
    <property type="molecule type" value="Genomic_DNA"/>
</dbReference>
<feature type="region of interest" description="Disordered" evidence="2">
    <location>
        <begin position="382"/>
        <end position="435"/>
    </location>
</feature>
<feature type="compositionally biased region" description="Basic and acidic residues" evidence="2">
    <location>
        <begin position="393"/>
        <end position="402"/>
    </location>
</feature>
<dbReference type="InterPro" id="IPR020846">
    <property type="entry name" value="MFS_dom"/>
</dbReference>
<feature type="transmembrane region" description="Helical" evidence="3">
    <location>
        <begin position="661"/>
        <end position="682"/>
    </location>
</feature>
<sequence length="723" mass="79988">MIEDSVEDGQTHAPLVKISEVAPSVESLKDSPPETENFNNSTLRIDHLYQRRESILSSEISLFVEKTGQKIPDGGWGWLVVLASFVINMLSDGVGFTFGLLYKEFLIEFGASKSATSWIGSLFMSLPLIAGPIGSALVDKYGCMSMTIIGGIICTIGLALSSYARTIGVMYLTFGVIGGLGLTLCFVTAVVSIAFWFEKKRTIALGLAASGTGFGTAVYSPLATWLLFEYGWRGTLLITAGFFANMCVCGALMRDPDWIIEEEREEKKLKKERRKKSSASSIDTECLEEIKHVLEEGGDAQYLLQDVDATLDLSDKDRFNSVVDLPTFVRENEKVPLEVLKHLSENKQIYSIIVDNYPNLLAGRSSSDRELNITHAANRHTSRVPVRLSMKVKIPEENDPSKPETSTPLLERPSKNLSDHVKPANEAPKSTDTKTEAVVISPTANKATQLLRSLSVKAKTQIQPQSYLKNVRFRKNSIGYRGAMLNIHKYKVKASSCPDIYKNSMATLFREDENWYDEFLDILKDLTNFSLFLDLHFFILSLSTVIVDMWYVVPYYYLAEHMTRHGYSDNEAAFAISVIGITNTIGMVLLGVVGNRLNIAKSYAICLVLCGVSIGCMILVTFNYYLLLVAGGCFGLFFASSMCLTPSLLAELVSLDDFTMAYGLLLLSQGVGNLIGPPLAGWLFDLTGSWDQSFYQACIWIIVSGLLVGIIPFTKNRKIGKRS</sequence>
<evidence type="ECO:0000256" key="3">
    <source>
        <dbReference type="SAM" id="Phobius"/>
    </source>
</evidence>
<dbReference type="InterPro" id="IPR050327">
    <property type="entry name" value="Proton-linked_MCT"/>
</dbReference>
<feature type="transmembrane region" description="Helical" evidence="3">
    <location>
        <begin position="76"/>
        <end position="98"/>
    </location>
</feature>
<feature type="transmembrane region" description="Helical" evidence="3">
    <location>
        <begin position="234"/>
        <end position="253"/>
    </location>
</feature>
<evidence type="ECO:0000256" key="2">
    <source>
        <dbReference type="SAM" id="MobiDB-lite"/>
    </source>
</evidence>
<dbReference type="PANTHER" id="PTHR11360:SF111">
    <property type="entry name" value="CHASKI, ISOFORM A"/>
    <property type="match status" value="1"/>
</dbReference>
<feature type="transmembrane region" description="Helical" evidence="3">
    <location>
        <begin position="204"/>
        <end position="228"/>
    </location>
</feature>
<feature type="compositionally biased region" description="Basic and acidic residues" evidence="2">
    <location>
        <begin position="412"/>
        <end position="435"/>
    </location>
</feature>
<dbReference type="PANTHER" id="PTHR11360">
    <property type="entry name" value="MONOCARBOXYLATE TRANSPORTER"/>
    <property type="match status" value="1"/>
</dbReference>
<organism evidence="5 6">
    <name type="scientific">Diabrotica balteata</name>
    <name type="common">Banded cucumber beetle</name>
    <dbReference type="NCBI Taxonomy" id="107213"/>
    <lineage>
        <taxon>Eukaryota</taxon>
        <taxon>Metazoa</taxon>
        <taxon>Ecdysozoa</taxon>
        <taxon>Arthropoda</taxon>
        <taxon>Hexapoda</taxon>
        <taxon>Insecta</taxon>
        <taxon>Pterygota</taxon>
        <taxon>Neoptera</taxon>
        <taxon>Endopterygota</taxon>
        <taxon>Coleoptera</taxon>
        <taxon>Polyphaga</taxon>
        <taxon>Cucujiformia</taxon>
        <taxon>Chrysomeloidea</taxon>
        <taxon>Chrysomelidae</taxon>
        <taxon>Galerucinae</taxon>
        <taxon>Diabroticina</taxon>
        <taxon>Diabroticites</taxon>
        <taxon>Diabrotica</taxon>
    </lineage>
</organism>
<keyword evidence="3" id="KW-0472">Membrane</keyword>